<dbReference type="InterPro" id="IPR018060">
    <property type="entry name" value="HTH_AraC"/>
</dbReference>
<dbReference type="PROSITE" id="PS01124">
    <property type="entry name" value="HTH_ARAC_FAMILY_2"/>
    <property type="match status" value="1"/>
</dbReference>
<name>A0A9D1DYK7_9FIRM</name>
<dbReference type="PANTHER" id="PTHR47893:SF1">
    <property type="entry name" value="REGULATORY PROTEIN PCHR"/>
    <property type="match status" value="1"/>
</dbReference>
<dbReference type="Gene3D" id="1.10.10.60">
    <property type="entry name" value="Homeodomain-like"/>
    <property type="match status" value="1"/>
</dbReference>
<dbReference type="EMBL" id="DVHA01000232">
    <property type="protein sequence ID" value="HIR61348.1"/>
    <property type="molecule type" value="Genomic_DNA"/>
</dbReference>
<comment type="caution">
    <text evidence="5">The sequence shown here is derived from an EMBL/GenBank/DDBJ whole genome shotgun (WGS) entry which is preliminary data.</text>
</comment>
<evidence type="ECO:0000256" key="3">
    <source>
        <dbReference type="ARBA" id="ARBA00023163"/>
    </source>
</evidence>
<dbReference type="InterPro" id="IPR020449">
    <property type="entry name" value="Tscrpt_reg_AraC-type_HTH"/>
</dbReference>
<organism evidence="5 6">
    <name type="scientific">Candidatus Faecivivens stercoravium</name>
    <dbReference type="NCBI Taxonomy" id="2840803"/>
    <lineage>
        <taxon>Bacteria</taxon>
        <taxon>Bacillati</taxon>
        <taxon>Bacillota</taxon>
        <taxon>Clostridia</taxon>
        <taxon>Eubacteriales</taxon>
        <taxon>Oscillospiraceae</taxon>
        <taxon>Oscillospiraceae incertae sedis</taxon>
        <taxon>Candidatus Faecivivens</taxon>
    </lineage>
</organism>
<sequence>MEYLETCPRQPGDRIVFSGPAPGIRLCDCDFAAGGPFAPGRLGEGRFEAVFCRSGRLTLALAAGRSIALGPGEMLLVTCGARLTKAGFSFGRFSGLAAGIEAERAGEVFAHACAVLSDAPLDLGKLREILQSHGGVMRLREEDWNAGVFAAFRQLSPDRQGGYFVYKLIELLYLLCGRGGAELPPGCYYDPYQVEAVRKVQAYMVAHSEERLTIAGLTRKFQLSPTFLKACFRQLYGESVHAYLQRYRLQRAAYLLATTRDSVLTVASKVGYAGTSRFGAAFKELYHMTPAQYRRVYGGRRPEGNEG</sequence>
<evidence type="ECO:0000256" key="1">
    <source>
        <dbReference type="ARBA" id="ARBA00023015"/>
    </source>
</evidence>
<dbReference type="InterPro" id="IPR053142">
    <property type="entry name" value="PchR_regulatory_protein"/>
</dbReference>
<dbReference type="PRINTS" id="PR00032">
    <property type="entry name" value="HTHARAC"/>
</dbReference>
<evidence type="ECO:0000259" key="4">
    <source>
        <dbReference type="PROSITE" id="PS01124"/>
    </source>
</evidence>
<reference evidence="5" key="2">
    <citation type="journal article" date="2021" name="PeerJ">
        <title>Extensive microbial diversity within the chicken gut microbiome revealed by metagenomics and culture.</title>
        <authorList>
            <person name="Gilroy R."/>
            <person name="Ravi A."/>
            <person name="Getino M."/>
            <person name="Pursley I."/>
            <person name="Horton D.L."/>
            <person name="Alikhan N.F."/>
            <person name="Baker D."/>
            <person name="Gharbi K."/>
            <person name="Hall N."/>
            <person name="Watson M."/>
            <person name="Adriaenssens E.M."/>
            <person name="Foster-Nyarko E."/>
            <person name="Jarju S."/>
            <person name="Secka A."/>
            <person name="Antonio M."/>
            <person name="Oren A."/>
            <person name="Chaudhuri R.R."/>
            <person name="La Ragione R."/>
            <person name="Hildebrand F."/>
            <person name="Pallen M.J."/>
        </authorList>
    </citation>
    <scope>NUCLEOTIDE SEQUENCE</scope>
    <source>
        <strain evidence="5">CHK189-12415</strain>
    </source>
</reference>
<dbReference type="GO" id="GO:0003700">
    <property type="term" value="F:DNA-binding transcription factor activity"/>
    <property type="evidence" value="ECO:0007669"/>
    <property type="project" value="InterPro"/>
</dbReference>
<gene>
    <name evidence="5" type="ORF">IAB37_07235</name>
</gene>
<dbReference type="GO" id="GO:0043565">
    <property type="term" value="F:sequence-specific DNA binding"/>
    <property type="evidence" value="ECO:0007669"/>
    <property type="project" value="InterPro"/>
</dbReference>
<dbReference type="SUPFAM" id="SSF46689">
    <property type="entry name" value="Homeodomain-like"/>
    <property type="match status" value="2"/>
</dbReference>
<dbReference type="SMART" id="SM00342">
    <property type="entry name" value="HTH_ARAC"/>
    <property type="match status" value="1"/>
</dbReference>
<proteinExistence type="predicted"/>
<evidence type="ECO:0000256" key="2">
    <source>
        <dbReference type="ARBA" id="ARBA00023125"/>
    </source>
</evidence>
<protein>
    <submittedName>
        <fullName evidence="5">Helix-turn-helix transcriptional regulator</fullName>
    </submittedName>
</protein>
<evidence type="ECO:0000313" key="6">
    <source>
        <dbReference type="Proteomes" id="UP000824241"/>
    </source>
</evidence>
<keyword evidence="2" id="KW-0238">DNA-binding</keyword>
<dbReference type="Pfam" id="PF12833">
    <property type="entry name" value="HTH_18"/>
    <property type="match status" value="1"/>
</dbReference>
<dbReference type="AlphaFoldDB" id="A0A9D1DYK7"/>
<dbReference type="PANTHER" id="PTHR47893">
    <property type="entry name" value="REGULATORY PROTEIN PCHR"/>
    <property type="match status" value="1"/>
</dbReference>
<keyword evidence="3" id="KW-0804">Transcription</keyword>
<dbReference type="Proteomes" id="UP000824241">
    <property type="component" value="Unassembled WGS sequence"/>
</dbReference>
<evidence type="ECO:0000313" key="5">
    <source>
        <dbReference type="EMBL" id="HIR61348.1"/>
    </source>
</evidence>
<feature type="domain" description="HTH araC/xylS-type" evidence="4">
    <location>
        <begin position="198"/>
        <end position="296"/>
    </location>
</feature>
<dbReference type="InterPro" id="IPR009057">
    <property type="entry name" value="Homeodomain-like_sf"/>
</dbReference>
<keyword evidence="1" id="KW-0805">Transcription regulation</keyword>
<accession>A0A9D1DYK7</accession>
<reference evidence="5" key="1">
    <citation type="submission" date="2020-10" db="EMBL/GenBank/DDBJ databases">
        <authorList>
            <person name="Gilroy R."/>
        </authorList>
    </citation>
    <scope>NUCLEOTIDE SEQUENCE</scope>
    <source>
        <strain evidence="5">CHK189-12415</strain>
    </source>
</reference>